<gene>
    <name evidence="1" type="ORF">NB703_004000</name>
</gene>
<dbReference type="RefSeq" id="WP_264272207.1">
    <property type="nucleotide sequence ID" value="NZ_JANFVX010000020.1"/>
</dbReference>
<comment type="caution">
    <text evidence="1">The sequence shown here is derived from an EMBL/GenBank/DDBJ whole genome shotgun (WGS) entry which is preliminary data.</text>
</comment>
<dbReference type="EMBL" id="JANFVX010000020">
    <property type="protein sequence ID" value="MCW0345907.1"/>
    <property type="molecule type" value="Genomic_DNA"/>
</dbReference>
<proteinExistence type="predicted"/>
<dbReference type="Proteomes" id="UP001208888">
    <property type="component" value="Unassembled WGS sequence"/>
</dbReference>
<name>A0AAJ1D2D2_PANAN</name>
<evidence type="ECO:0000313" key="2">
    <source>
        <dbReference type="Proteomes" id="UP001208888"/>
    </source>
</evidence>
<accession>A0AAJ1D2D2</accession>
<reference evidence="1" key="1">
    <citation type="submission" date="2022-06" db="EMBL/GenBank/DDBJ databases">
        <title>Dynamics of rice microbiomes reveals core vertical transmitted seed endophytes.</title>
        <authorList>
            <person name="Liao K."/>
            <person name="Zhang X."/>
        </authorList>
    </citation>
    <scope>NUCLEOTIDE SEQUENCE</scope>
    <source>
        <strain evidence="1">JT1-17</strain>
    </source>
</reference>
<dbReference type="AlphaFoldDB" id="A0AAJ1D2D2"/>
<evidence type="ECO:0000313" key="1">
    <source>
        <dbReference type="EMBL" id="MCW0345907.1"/>
    </source>
</evidence>
<sequence>MQNVDDDEVQSTYREACRLTGMICLRKASDGDVISREEIKRDLILLLRARLERSDEVEPALMFAIEQLMEPPP</sequence>
<protein>
    <submittedName>
        <fullName evidence="1">Uncharacterized protein</fullName>
    </submittedName>
</protein>
<organism evidence="1 2">
    <name type="scientific">Pantoea ananas</name>
    <name type="common">Erwinia uredovora</name>
    <dbReference type="NCBI Taxonomy" id="553"/>
    <lineage>
        <taxon>Bacteria</taxon>
        <taxon>Pseudomonadati</taxon>
        <taxon>Pseudomonadota</taxon>
        <taxon>Gammaproteobacteria</taxon>
        <taxon>Enterobacterales</taxon>
        <taxon>Erwiniaceae</taxon>
        <taxon>Pantoea</taxon>
    </lineage>
</organism>